<keyword evidence="2 8" id="KW-0808">Transferase</keyword>
<dbReference type="GO" id="GO:0005737">
    <property type="term" value="C:cytoplasm"/>
    <property type="evidence" value="ECO:0007669"/>
    <property type="project" value="UniProtKB-SubCell"/>
</dbReference>
<proteinExistence type="inferred from homology"/>
<comment type="caution">
    <text evidence="10">The sequence shown here is derived from an EMBL/GenBank/DDBJ whole genome shotgun (WGS) entry which is preliminary data.</text>
</comment>
<dbReference type="InterPro" id="IPR008278">
    <property type="entry name" value="4-PPantetheinyl_Trfase_dom"/>
</dbReference>
<comment type="similarity">
    <text evidence="8">Belongs to the P-Pant transferase superfamily. AcpS family.</text>
</comment>
<dbReference type="EC" id="2.7.8.7" evidence="8"/>
<accession>A0A927IKE0</accession>
<keyword evidence="4 8" id="KW-0276">Fatty acid metabolism</keyword>
<dbReference type="InterPro" id="IPR004568">
    <property type="entry name" value="Ppantetheine-prot_Trfase_dom"/>
</dbReference>
<dbReference type="GO" id="GO:0000287">
    <property type="term" value="F:magnesium ion binding"/>
    <property type="evidence" value="ECO:0007669"/>
    <property type="project" value="UniProtKB-UniRule"/>
</dbReference>
<dbReference type="Pfam" id="PF01648">
    <property type="entry name" value="ACPS"/>
    <property type="match status" value="1"/>
</dbReference>
<evidence type="ECO:0000256" key="5">
    <source>
        <dbReference type="ARBA" id="ARBA00022842"/>
    </source>
</evidence>
<keyword evidence="1 8" id="KW-0444">Lipid biosynthesis</keyword>
<evidence type="ECO:0000313" key="10">
    <source>
        <dbReference type="EMBL" id="MBD5782520.1"/>
    </source>
</evidence>
<gene>
    <name evidence="8 10" type="primary">acpS</name>
    <name evidence="10" type="ORF">IEN85_23680</name>
</gene>
<dbReference type="InterPro" id="IPR037143">
    <property type="entry name" value="4-PPantetheinyl_Trfase_dom_sf"/>
</dbReference>
<dbReference type="GO" id="GO:0006633">
    <property type="term" value="P:fatty acid biosynthetic process"/>
    <property type="evidence" value="ECO:0007669"/>
    <property type="project" value="UniProtKB-UniRule"/>
</dbReference>
<dbReference type="NCBIfam" id="TIGR00516">
    <property type="entry name" value="acpS"/>
    <property type="match status" value="1"/>
</dbReference>
<evidence type="ECO:0000259" key="9">
    <source>
        <dbReference type="Pfam" id="PF01648"/>
    </source>
</evidence>
<dbReference type="EMBL" id="JACYFG010000061">
    <property type="protein sequence ID" value="MBD5782520.1"/>
    <property type="molecule type" value="Genomic_DNA"/>
</dbReference>
<evidence type="ECO:0000313" key="11">
    <source>
        <dbReference type="Proteomes" id="UP000622317"/>
    </source>
</evidence>
<evidence type="ECO:0000256" key="7">
    <source>
        <dbReference type="ARBA" id="ARBA00023160"/>
    </source>
</evidence>
<keyword evidence="3 8" id="KW-0479">Metal-binding</keyword>
<organism evidence="10 11">
    <name type="scientific">Pelagicoccus enzymogenes</name>
    <dbReference type="NCBI Taxonomy" id="2773457"/>
    <lineage>
        <taxon>Bacteria</taxon>
        <taxon>Pseudomonadati</taxon>
        <taxon>Verrucomicrobiota</taxon>
        <taxon>Opitutia</taxon>
        <taxon>Puniceicoccales</taxon>
        <taxon>Pelagicoccaceae</taxon>
        <taxon>Pelagicoccus</taxon>
    </lineage>
</organism>
<evidence type="ECO:0000256" key="2">
    <source>
        <dbReference type="ARBA" id="ARBA00022679"/>
    </source>
</evidence>
<evidence type="ECO:0000256" key="3">
    <source>
        <dbReference type="ARBA" id="ARBA00022723"/>
    </source>
</evidence>
<comment type="function">
    <text evidence="8">Transfers the 4'-phosphopantetheine moiety from coenzyme A to a Ser of acyl-carrier-protein.</text>
</comment>
<evidence type="ECO:0000256" key="6">
    <source>
        <dbReference type="ARBA" id="ARBA00023098"/>
    </source>
</evidence>
<comment type="cofactor">
    <cofactor evidence="8">
        <name>Mg(2+)</name>
        <dbReference type="ChEBI" id="CHEBI:18420"/>
    </cofactor>
</comment>
<evidence type="ECO:0000256" key="8">
    <source>
        <dbReference type="HAMAP-Rule" id="MF_00101"/>
    </source>
</evidence>
<dbReference type="Gene3D" id="3.90.470.20">
    <property type="entry name" value="4'-phosphopantetheinyl transferase domain"/>
    <property type="match status" value="1"/>
</dbReference>
<dbReference type="Proteomes" id="UP000622317">
    <property type="component" value="Unassembled WGS sequence"/>
</dbReference>
<reference evidence="10" key="1">
    <citation type="submission" date="2020-09" db="EMBL/GenBank/DDBJ databases">
        <title>Pelagicoccus enzymogenes sp. nov. with an EPS production, isolated from marine sediment.</title>
        <authorList>
            <person name="Feng X."/>
        </authorList>
    </citation>
    <scope>NUCLEOTIDE SEQUENCE</scope>
    <source>
        <strain evidence="10">NFK12</strain>
    </source>
</reference>
<protein>
    <recommendedName>
        <fullName evidence="8">Holo-[acyl-carrier-protein] synthase</fullName>
        <shortName evidence="8">Holo-ACP synthase</shortName>
        <ecNumber evidence="8">2.7.8.7</ecNumber>
    </recommendedName>
    <alternativeName>
        <fullName evidence="8">4'-phosphopantetheinyl transferase AcpS</fullName>
    </alternativeName>
</protein>
<feature type="domain" description="4'-phosphopantetheinyl transferase" evidence="9">
    <location>
        <begin position="14"/>
        <end position="129"/>
    </location>
</feature>
<dbReference type="GO" id="GO:0008897">
    <property type="term" value="F:holo-[acyl-carrier-protein] synthase activity"/>
    <property type="evidence" value="ECO:0007669"/>
    <property type="project" value="UniProtKB-UniRule"/>
</dbReference>
<keyword evidence="7 8" id="KW-0275">Fatty acid biosynthesis</keyword>
<evidence type="ECO:0000256" key="4">
    <source>
        <dbReference type="ARBA" id="ARBA00022832"/>
    </source>
</evidence>
<dbReference type="AlphaFoldDB" id="A0A927IKE0"/>
<dbReference type="InterPro" id="IPR002582">
    <property type="entry name" value="ACPS"/>
</dbReference>
<keyword evidence="5 8" id="KW-0460">Magnesium</keyword>
<comment type="catalytic activity">
    <reaction evidence="8">
        <text>apo-[ACP] + CoA = holo-[ACP] + adenosine 3',5'-bisphosphate + H(+)</text>
        <dbReference type="Rhea" id="RHEA:12068"/>
        <dbReference type="Rhea" id="RHEA-COMP:9685"/>
        <dbReference type="Rhea" id="RHEA-COMP:9690"/>
        <dbReference type="ChEBI" id="CHEBI:15378"/>
        <dbReference type="ChEBI" id="CHEBI:29999"/>
        <dbReference type="ChEBI" id="CHEBI:57287"/>
        <dbReference type="ChEBI" id="CHEBI:58343"/>
        <dbReference type="ChEBI" id="CHEBI:64479"/>
        <dbReference type="EC" id="2.7.8.7"/>
    </reaction>
</comment>
<keyword evidence="11" id="KW-1185">Reference proteome</keyword>
<dbReference type="RefSeq" id="WP_191619596.1">
    <property type="nucleotide sequence ID" value="NZ_JACYFG010000061.1"/>
</dbReference>
<feature type="binding site" evidence="8">
    <location>
        <position position="18"/>
    </location>
    <ligand>
        <name>Mg(2+)</name>
        <dbReference type="ChEBI" id="CHEBI:18420"/>
    </ligand>
</feature>
<evidence type="ECO:0000256" key="1">
    <source>
        <dbReference type="ARBA" id="ARBA00022516"/>
    </source>
</evidence>
<dbReference type="SUPFAM" id="SSF56214">
    <property type="entry name" value="4'-phosphopantetheinyl transferase"/>
    <property type="match status" value="1"/>
</dbReference>
<keyword evidence="6 8" id="KW-0443">Lipid metabolism</keyword>
<keyword evidence="8" id="KW-0963">Cytoplasm</keyword>
<dbReference type="NCBIfam" id="TIGR00556">
    <property type="entry name" value="pantethn_trn"/>
    <property type="match status" value="1"/>
</dbReference>
<dbReference type="HAMAP" id="MF_00101">
    <property type="entry name" value="AcpS"/>
    <property type="match status" value="1"/>
</dbReference>
<sequence length="135" mass="14458">MDAISLPFKGPVLGIGVDIVSVSRIRDLIERQGDRFLERVYTPAELAYCSKFKDPSERYAARFAAKEAVAKAFTTGIGEHLNWKSIGVVSGERGQPEVELDALGKALLSQVGGNHVSISLSHTEDSAIAFAAVIG</sequence>
<name>A0A927IKE0_9BACT</name>
<comment type="subcellular location">
    <subcellularLocation>
        <location evidence="8">Cytoplasm</location>
    </subcellularLocation>
</comment>
<feature type="binding site" evidence="8">
    <location>
        <position position="67"/>
    </location>
    <ligand>
        <name>Mg(2+)</name>
        <dbReference type="ChEBI" id="CHEBI:18420"/>
    </ligand>
</feature>